<gene>
    <name evidence="4" type="ORF">I586_03270</name>
    <name evidence="3" type="ORF">UAY_00528</name>
</gene>
<dbReference type="EMBL" id="ASWB01000005">
    <property type="protein sequence ID" value="EOT63837.1"/>
    <property type="molecule type" value="Genomic_DNA"/>
</dbReference>
<dbReference type="AlphaFoldDB" id="R2TIW6"/>
<feature type="transmembrane region" description="Helical" evidence="2">
    <location>
        <begin position="6"/>
        <end position="23"/>
    </location>
</feature>
<keyword evidence="2" id="KW-0472">Membrane</keyword>
<reference evidence="4 6" key="2">
    <citation type="submission" date="2013-03" db="EMBL/GenBank/DDBJ databases">
        <title>The Genome Sequence of Enterococcus moraviensis BAA-383 (PacBio/Illumina hybrid assembly).</title>
        <authorList>
            <consortium name="The Broad Institute Genomics Platform"/>
            <consortium name="The Broad Institute Genome Sequencing Center for Infectious Disease"/>
            <person name="Earl A."/>
            <person name="Russ C."/>
            <person name="Gilmore M."/>
            <person name="Surin D."/>
            <person name="Walker B."/>
            <person name="Young S."/>
            <person name="Zeng Q."/>
            <person name="Gargeya S."/>
            <person name="Fitzgerald M."/>
            <person name="Haas B."/>
            <person name="Abouelleil A."/>
            <person name="Allen A.W."/>
            <person name="Alvarado L."/>
            <person name="Arachchi H.M."/>
            <person name="Berlin A.M."/>
            <person name="Chapman S.B."/>
            <person name="Gainer-Dewar J."/>
            <person name="Goldberg J."/>
            <person name="Griggs A."/>
            <person name="Gujja S."/>
            <person name="Hansen M."/>
            <person name="Howarth C."/>
            <person name="Imamovic A."/>
            <person name="Ireland A."/>
            <person name="Larimer J."/>
            <person name="McCowan C."/>
            <person name="Murphy C."/>
            <person name="Pearson M."/>
            <person name="Poon T.W."/>
            <person name="Priest M."/>
            <person name="Roberts A."/>
            <person name="Saif S."/>
            <person name="Shea T."/>
            <person name="Sisk P."/>
            <person name="Sykes S."/>
            <person name="Wortman J."/>
            <person name="Nusbaum C."/>
            <person name="Birren B."/>
        </authorList>
    </citation>
    <scope>NUCLEOTIDE SEQUENCE [LARGE SCALE GENOMIC DNA]</scope>
    <source>
        <strain evidence="4 6">ATCC BAA-383</strain>
    </source>
</reference>
<dbReference type="Proteomes" id="UP000014157">
    <property type="component" value="Unassembled WGS sequence"/>
</dbReference>
<dbReference type="HOGENOM" id="CLU_2600642_0_0_9"/>
<proteinExistence type="predicted"/>
<evidence type="ECO:0000313" key="3">
    <source>
        <dbReference type="EMBL" id="EOI05054.1"/>
    </source>
</evidence>
<name>R2TIW6_9ENTE</name>
<feature type="compositionally biased region" description="Basic residues" evidence="1">
    <location>
        <begin position="70"/>
        <end position="79"/>
    </location>
</feature>
<dbReference type="Proteomes" id="UP000013781">
    <property type="component" value="Unassembled WGS sequence"/>
</dbReference>
<evidence type="ECO:0000313" key="5">
    <source>
        <dbReference type="Proteomes" id="UP000013781"/>
    </source>
</evidence>
<dbReference type="EMBL" id="AJAS01000004">
    <property type="protein sequence ID" value="EOI05054.1"/>
    <property type="molecule type" value="Genomic_DNA"/>
</dbReference>
<feature type="compositionally biased region" description="Basic and acidic residues" evidence="1">
    <location>
        <begin position="47"/>
        <end position="69"/>
    </location>
</feature>
<keyword evidence="2" id="KW-1133">Transmembrane helix</keyword>
<feature type="region of interest" description="Disordered" evidence="1">
    <location>
        <begin position="47"/>
        <end position="79"/>
    </location>
</feature>
<sequence length="79" mass="9465">MYLLLVALGIISFIHSLLFVFIIQKNTDLINKITRLEQANFFLKSNGQRERVSKKEMRKPNQFNTERKTKPMKRGNRRR</sequence>
<accession>R2TIW6</accession>
<evidence type="ECO:0000313" key="4">
    <source>
        <dbReference type="EMBL" id="EOT63837.1"/>
    </source>
</evidence>
<comment type="caution">
    <text evidence="3">The sequence shown here is derived from an EMBL/GenBank/DDBJ whole genome shotgun (WGS) entry which is preliminary data.</text>
</comment>
<reference evidence="3 5" key="1">
    <citation type="submission" date="2013-02" db="EMBL/GenBank/DDBJ databases">
        <title>The Genome Sequence of Enterococcus moraviensis BAA-383.</title>
        <authorList>
            <consortium name="The Broad Institute Genome Sequencing Platform"/>
            <consortium name="The Broad Institute Genome Sequencing Center for Infectious Disease"/>
            <person name="Earl A.M."/>
            <person name="Gilmore M.S."/>
            <person name="Lebreton F."/>
            <person name="Walker B."/>
            <person name="Young S.K."/>
            <person name="Zeng Q."/>
            <person name="Gargeya S."/>
            <person name="Fitzgerald M."/>
            <person name="Haas B."/>
            <person name="Abouelleil A."/>
            <person name="Alvarado L."/>
            <person name="Arachchi H.M."/>
            <person name="Berlin A.M."/>
            <person name="Chapman S.B."/>
            <person name="Dewar J."/>
            <person name="Goldberg J."/>
            <person name="Griggs A."/>
            <person name="Gujja S."/>
            <person name="Hansen M."/>
            <person name="Howarth C."/>
            <person name="Imamovic A."/>
            <person name="Larimer J."/>
            <person name="McCowan C."/>
            <person name="Murphy C."/>
            <person name="Neiman D."/>
            <person name="Pearson M."/>
            <person name="Priest M."/>
            <person name="Roberts A."/>
            <person name="Saif S."/>
            <person name="Shea T."/>
            <person name="Sisk P."/>
            <person name="Sykes S."/>
            <person name="Wortman J."/>
            <person name="Nusbaum C."/>
            <person name="Birren B."/>
        </authorList>
    </citation>
    <scope>NUCLEOTIDE SEQUENCE [LARGE SCALE GENOMIC DNA]</scope>
    <source>
        <strain evidence="3 5">ATCC BAA-383</strain>
    </source>
</reference>
<evidence type="ECO:0000256" key="2">
    <source>
        <dbReference type="SAM" id="Phobius"/>
    </source>
</evidence>
<keyword evidence="6" id="KW-1185">Reference proteome</keyword>
<evidence type="ECO:0000256" key="1">
    <source>
        <dbReference type="SAM" id="MobiDB-lite"/>
    </source>
</evidence>
<evidence type="ECO:0000313" key="6">
    <source>
        <dbReference type="Proteomes" id="UP000014157"/>
    </source>
</evidence>
<protein>
    <submittedName>
        <fullName evidence="3">Uncharacterized protein</fullName>
    </submittedName>
</protein>
<keyword evidence="2" id="KW-0812">Transmembrane</keyword>
<organism evidence="3 5">
    <name type="scientific">Enterococcus moraviensis ATCC BAA-383</name>
    <dbReference type="NCBI Taxonomy" id="1158609"/>
    <lineage>
        <taxon>Bacteria</taxon>
        <taxon>Bacillati</taxon>
        <taxon>Bacillota</taxon>
        <taxon>Bacilli</taxon>
        <taxon>Lactobacillales</taxon>
        <taxon>Enterococcaceae</taxon>
        <taxon>Enterococcus</taxon>
    </lineage>
</organism>